<dbReference type="PROSITE" id="PS50850">
    <property type="entry name" value="MFS"/>
    <property type="match status" value="1"/>
</dbReference>
<dbReference type="GO" id="GO:0016020">
    <property type="term" value="C:membrane"/>
    <property type="evidence" value="ECO:0007669"/>
    <property type="project" value="UniProtKB-SubCell"/>
</dbReference>
<evidence type="ECO:0000256" key="5">
    <source>
        <dbReference type="ARBA" id="ARBA00023136"/>
    </source>
</evidence>
<keyword evidence="2" id="KW-1003">Cell membrane</keyword>
<name>A0A0L7AF46_ECOLX</name>
<dbReference type="Pfam" id="PF07690">
    <property type="entry name" value="MFS_1"/>
    <property type="match status" value="1"/>
</dbReference>
<gene>
    <name evidence="6" type="ORF">C9Z68_18100</name>
</gene>
<evidence type="ECO:0000256" key="2">
    <source>
        <dbReference type="ARBA" id="ARBA00022475"/>
    </source>
</evidence>
<reference evidence="6 7" key="1">
    <citation type="submission" date="2018-12" db="EMBL/GenBank/DDBJ databases">
        <title>Food and Water Safety Consortium.</title>
        <authorList>
            <person name="Tyson S."/>
            <person name="Peterson C.-L."/>
            <person name="Olson A."/>
            <person name="Tyler S."/>
            <person name="Cabral J."/>
            <person name="Lynch T."/>
            <person name="Knox N."/>
            <person name="Van Domselaar G."/>
            <person name="Graham M."/>
        </authorList>
    </citation>
    <scope>NUCLEOTIDE SEQUENCE [LARGE SCALE GENOMIC DNA]</scope>
    <source>
        <strain evidence="6 7">FWSEC0118</strain>
    </source>
</reference>
<dbReference type="PANTHER" id="PTHR23514">
    <property type="entry name" value="BYPASS OF STOP CODON PROTEIN 6"/>
    <property type="match status" value="1"/>
</dbReference>
<dbReference type="Proteomes" id="UP000309937">
    <property type="component" value="Unassembled WGS sequence"/>
</dbReference>
<dbReference type="SUPFAM" id="SSF103473">
    <property type="entry name" value="MFS general substrate transporter"/>
    <property type="match status" value="1"/>
</dbReference>
<dbReference type="InterPro" id="IPR011701">
    <property type="entry name" value="MFS"/>
</dbReference>
<evidence type="ECO:0000256" key="1">
    <source>
        <dbReference type="ARBA" id="ARBA00004141"/>
    </source>
</evidence>
<dbReference type="EMBL" id="RRGJ01000029">
    <property type="protein sequence ID" value="TJQ11281.1"/>
    <property type="molecule type" value="Genomic_DNA"/>
</dbReference>
<organism evidence="6 7">
    <name type="scientific">Escherichia coli</name>
    <dbReference type="NCBI Taxonomy" id="562"/>
    <lineage>
        <taxon>Bacteria</taxon>
        <taxon>Pseudomonadati</taxon>
        <taxon>Pseudomonadota</taxon>
        <taxon>Gammaproteobacteria</taxon>
        <taxon>Enterobacterales</taxon>
        <taxon>Enterobacteriaceae</taxon>
        <taxon>Escherichia</taxon>
    </lineage>
</organism>
<dbReference type="RefSeq" id="WP_001027993.1">
    <property type="nucleotide sequence ID" value="NZ_CP169309.1"/>
</dbReference>
<evidence type="ECO:0000256" key="3">
    <source>
        <dbReference type="ARBA" id="ARBA00022692"/>
    </source>
</evidence>
<dbReference type="InterPro" id="IPR020846">
    <property type="entry name" value="MFS_dom"/>
</dbReference>
<dbReference type="AlphaFoldDB" id="A0A0L7AF46"/>
<keyword evidence="5" id="KW-0472">Membrane</keyword>
<dbReference type="InterPro" id="IPR051788">
    <property type="entry name" value="MFS_Transporter"/>
</dbReference>
<keyword evidence="3" id="KW-0812">Transmembrane</keyword>
<dbReference type="PANTHER" id="PTHR23514:SF13">
    <property type="entry name" value="INNER MEMBRANE PROTEIN YBJJ"/>
    <property type="match status" value="1"/>
</dbReference>
<keyword evidence="4" id="KW-1133">Transmembrane helix</keyword>
<dbReference type="CDD" id="cd17393">
    <property type="entry name" value="MFS_MosC_like"/>
    <property type="match status" value="1"/>
</dbReference>
<comment type="subcellular location">
    <subcellularLocation>
        <location evidence="1">Membrane</location>
        <topology evidence="1">Multi-pass membrane protein</topology>
    </subcellularLocation>
</comment>
<evidence type="ECO:0000313" key="7">
    <source>
        <dbReference type="Proteomes" id="UP000309937"/>
    </source>
</evidence>
<dbReference type="InterPro" id="IPR036259">
    <property type="entry name" value="MFS_trans_sf"/>
</dbReference>
<evidence type="ECO:0000256" key="4">
    <source>
        <dbReference type="ARBA" id="ARBA00022989"/>
    </source>
</evidence>
<proteinExistence type="predicted"/>
<evidence type="ECO:0000313" key="6">
    <source>
        <dbReference type="EMBL" id="TJQ11281.1"/>
    </source>
</evidence>
<protein>
    <submittedName>
        <fullName evidence="6">MFS transporter</fullName>
    </submittedName>
</protein>
<dbReference type="Gene3D" id="1.20.1250.20">
    <property type="entry name" value="MFS general substrate transporter like domains"/>
    <property type="match status" value="2"/>
</dbReference>
<dbReference type="GO" id="GO:0022857">
    <property type="term" value="F:transmembrane transporter activity"/>
    <property type="evidence" value="ECO:0007669"/>
    <property type="project" value="InterPro"/>
</dbReference>
<comment type="caution">
    <text evidence="6">The sequence shown here is derived from an EMBL/GenBank/DDBJ whole genome shotgun (WGS) entry which is preliminary data.</text>
</comment>
<accession>A0A0L7AF46</accession>
<sequence>MNITQKGRWAVTMLFFINGFVTGGWAVQIAQLVPRFGVTDKVIGHLILIFGFGALTMMPISGILMEKMGTQIVTRIFALAASLALIPVGLATTPLVLMPALFVLGAMIGAMNVAMNSNAVAVERSLSQAILSSCHCFWSIGLFAAGSIGGHLVEQFGFLTHIFLISAVALILTLIIAPAIFKDIQTVKSTSRQTTRLPRSPAIYLIGLMAFLAMIPECAVVDWSSRYLIKNLNAKTEIASLAFACFAVAMALFRFMGDVIRNRFGAILIIRISSLLAGASLLLSALAHNPWQAICAFTLAGIGIANLVPIVFSAAGNQPNISTNTGMSIATTIGYLGTLMAPAPIGYIAEITGFPVVYCGLAFMSGIIFLLAPLVRGAEISVQRQRASNKHQNTGAL</sequence>